<dbReference type="Proteomes" id="UP001221546">
    <property type="component" value="Chromosome"/>
</dbReference>
<proteinExistence type="predicted"/>
<protein>
    <submittedName>
        <fullName evidence="2">Uncharacterized protein</fullName>
    </submittedName>
</protein>
<sequence>MATPSETHGGLPGRAAAWLARGLLAAVACSSVAWGTTTFPDFVDQTRLDGAKDLILRNVPVSDAELDNLGPLLSRAVAEKDCMPAIDRSAAVIRLRLAENALASGAQVDARMGELDEAVRKSLGCAPADPYLWLVLFWLRNIRQGLSDANFDLLRMSYRLGPNEGWIVAKRSAMALAMFDALPPDLSSDVIAEFARLVKTELYTEAIDLLKGPGWAHRDTLLAGLAAVPQRNVDILTRTMADIGYDLDRRSPAERRNWEHKSNDRLDEPARMPPEASARP</sequence>
<dbReference type="RefSeq" id="WP_244558967.1">
    <property type="nucleotide sequence ID" value="NZ_CP121646.1"/>
</dbReference>
<evidence type="ECO:0000256" key="1">
    <source>
        <dbReference type="SAM" id="MobiDB-lite"/>
    </source>
</evidence>
<dbReference type="EMBL" id="CP121646">
    <property type="protein sequence ID" value="WFU61661.1"/>
    <property type="molecule type" value="Genomic_DNA"/>
</dbReference>
<gene>
    <name evidence="2" type="ORF">QA636_29770</name>
</gene>
<evidence type="ECO:0000313" key="2">
    <source>
        <dbReference type="EMBL" id="WFU61661.1"/>
    </source>
</evidence>
<evidence type="ECO:0000313" key="3">
    <source>
        <dbReference type="Proteomes" id="UP001221546"/>
    </source>
</evidence>
<accession>A0ABY8JAL4</accession>
<organism evidence="2 3">
    <name type="scientific">Bradyrhizobium brasilense</name>
    <dbReference type="NCBI Taxonomy" id="1419277"/>
    <lineage>
        <taxon>Bacteria</taxon>
        <taxon>Pseudomonadati</taxon>
        <taxon>Pseudomonadota</taxon>
        <taxon>Alphaproteobacteria</taxon>
        <taxon>Hyphomicrobiales</taxon>
        <taxon>Nitrobacteraceae</taxon>
        <taxon>Bradyrhizobium</taxon>
    </lineage>
</organism>
<keyword evidence="3" id="KW-1185">Reference proteome</keyword>
<reference evidence="2 3" key="1">
    <citation type="submission" date="2023-04" db="EMBL/GenBank/DDBJ databases">
        <title>Australian commercial rhizobial inoculants.</title>
        <authorList>
            <person name="Kohlmeier M.G."/>
            <person name="O'Hara G.W."/>
            <person name="Colombi E."/>
            <person name="Ramsay J.P."/>
            <person name="Terpolilli J."/>
        </authorList>
    </citation>
    <scope>NUCLEOTIDE SEQUENCE [LARGE SCALE GENOMIC DNA]</scope>
    <source>
        <strain evidence="2 3">CB627</strain>
    </source>
</reference>
<name>A0ABY8JAL4_9BRAD</name>
<feature type="compositionally biased region" description="Basic and acidic residues" evidence="1">
    <location>
        <begin position="253"/>
        <end position="270"/>
    </location>
</feature>
<feature type="region of interest" description="Disordered" evidence="1">
    <location>
        <begin position="253"/>
        <end position="280"/>
    </location>
</feature>